<dbReference type="Gene3D" id="1.10.8.290">
    <property type="entry name" value="uncharacterized protein sp1917 domain"/>
    <property type="match status" value="1"/>
</dbReference>
<dbReference type="SUPFAM" id="SSF141694">
    <property type="entry name" value="AF2212/PG0164-like"/>
    <property type="match status" value="1"/>
</dbReference>
<sequence>MRTYSFEAPIEKVEGLDGAFVTVPLDVPRVFGAGRIKVHARFDGIPYDGSVVSSKHDDGTRSYVLGIRKDIRARIGKQPGDVVSVEFECAQVDGPASLYLDALLAKVERKGRTHDEFTRVVTWLTGYSDDALAEERLAEVPFSRWLDEAPAYNPMADEVKGKVCGVSVSEVEDPTMRRVRVLDKLVDELAKGRPLEKVLRQA</sequence>
<accession>A0ABU7R9Z6</accession>
<dbReference type="InterPro" id="IPR037079">
    <property type="entry name" value="AF2212/PG0164-like_sf"/>
</dbReference>
<keyword evidence="2" id="KW-1185">Reference proteome</keyword>
<dbReference type="InterPro" id="IPR023204">
    <property type="entry name" value="SP1917_dom_sf"/>
</dbReference>
<dbReference type="Pfam" id="PF08922">
    <property type="entry name" value="DUF1905"/>
    <property type="match status" value="1"/>
</dbReference>
<comment type="caution">
    <text evidence="1">The sequence shown here is derived from an EMBL/GenBank/DDBJ whole genome shotgun (WGS) entry which is preliminary data.</text>
</comment>
<dbReference type="Gene3D" id="2.40.30.100">
    <property type="entry name" value="AF2212/PG0164-like"/>
    <property type="match status" value="1"/>
</dbReference>
<gene>
    <name evidence="1" type="ORF">VXJ25_05395</name>
</gene>
<dbReference type="Pfam" id="PF09966">
    <property type="entry name" value="DUF2200"/>
    <property type="match status" value="1"/>
</dbReference>
<evidence type="ECO:0000313" key="1">
    <source>
        <dbReference type="EMBL" id="MEE6147426.1"/>
    </source>
</evidence>
<dbReference type="InterPro" id="IPR015018">
    <property type="entry name" value="DUF1905"/>
</dbReference>
<name>A0ABU7R9Z6_9ACTN</name>
<organism evidence="1 2">
    <name type="scientific">Olsenella absiana</name>
    <dbReference type="NCBI Taxonomy" id="3115222"/>
    <lineage>
        <taxon>Bacteria</taxon>
        <taxon>Bacillati</taxon>
        <taxon>Actinomycetota</taxon>
        <taxon>Coriobacteriia</taxon>
        <taxon>Coriobacteriales</taxon>
        <taxon>Atopobiaceae</taxon>
        <taxon>Olsenella</taxon>
    </lineage>
</organism>
<dbReference type="EMBL" id="JAZGJQ010000004">
    <property type="protein sequence ID" value="MEE6147426.1"/>
    <property type="molecule type" value="Genomic_DNA"/>
</dbReference>
<dbReference type="RefSeq" id="WP_330958192.1">
    <property type="nucleotide sequence ID" value="NZ_JAZGJQ010000004.1"/>
</dbReference>
<protein>
    <submittedName>
        <fullName evidence="1">DUF2200 family protein</fullName>
    </submittedName>
</protein>
<proteinExistence type="predicted"/>
<dbReference type="Proteomes" id="UP001332931">
    <property type="component" value="Unassembled WGS sequence"/>
</dbReference>
<dbReference type="InterPro" id="IPR014580">
    <property type="entry name" value="UCP033199"/>
</dbReference>
<evidence type="ECO:0000313" key="2">
    <source>
        <dbReference type="Proteomes" id="UP001332931"/>
    </source>
</evidence>
<reference evidence="1 2" key="1">
    <citation type="submission" date="2024-01" db="EMBL/GenBank/DDBJ databases">
        <title>Description of Olsenella sp. nov., isolated from pig feces.</title>
        <authorList>
            <person name="Chang Y.-H."/>
        </authorList>
    </citation>
    <scope>NUCLEOTIDE SEQUENCE [LARGE SCALE GENOMIC DNA]</scope>
    <source>
        <strain evidence="1 2">YH-ols2223</strain>
    </source>
</reference>